<dbReference type="Gene3D" id="1.10.1510.10">
    <property type="entry name" value="Uncharacterised protein YqeY/AIM41 PF09424, N-terminal domain"/>
    <property type="match status" value="1"/>
</dbReference>
<dbReference type="EMBL" id="MFBN01000027">
    <property type="protein sequence ID" value="OGD95106.1"/>
    <property type="molecule type" value="Genomic_DNA"/>
</dbReference>
<organism evidence="1 2">
    <name type="scientific">Candidatus Curtissbacteria bacterium RIFCSPLOWO2_01_FULL_37_9</name>
    <dbReference type="NCBI Taxonomy" id="1797724"/>
    <lineage>
        <taxon>Bacteria</taxon>
        <taxon>Candidatus Curtissiibacteriota</taxon>
    </lineage>
</organism>
<dbReference type="InterPro" id="IPR042184">
    <property type="entry name" value="YqeY/Aim41_N"/>
</dbReference>
<dbReference type="Proteomes" id="UP000178336">
    <property type="component" value="Unassembled WGS sequence"/>
</dbReference>
<dbReference type="STRING" id="1797724.A3A48_01275"/>
<protein>
    <recommendedName>
        <fullName evidence="3">Glutamyl-tRNA amidotransferase</fullName>
    </recommendedName>
</protein>
<evidence type="ECO:0000313" key="1">
    <source>
        <dbReference type="EMBL" id="OGD95106.1"/>
    </source>
</evidence>
<dbReference type="AlphaFoldDB" id="A0A1F5GT90"/>
<dbReference type="SUPFAM" id="SSF89095">
    <property type="entry name" value="GatB/YqeY motif"/>
    <property type="match status" value="1"/>
</dbReference>
<comment type="caution">
    <text evidence="1">The sequence shown here is derived from an EMBL/GenBank/DDBJ whole genome shotgun (WGS) entry which is preliminary data.</text>
</comment>
<dbReference type="InterPro" id="IPR003789">
    <property type="entry name" value="Asn/Gln_tRNA_amidoTrase-B-like"/>
</dbReference>
<dbReference type="Gene3D" id="1.10.10.410">
    <property type="match status" value="1"/>
</dbReference>
<dbReference type="GO" id="GO:0016884">
    <property type="term" value="F:carbon-nitrogen ligase activity, with glutamine as amido-N-donor"/>
    <property type="evidence" value="ECO:0007669"/>
    <property type="project" value="InterPro"/>
</dbReference>
<gene>
    <name evidence="1" type="ORF">A3A48_01275</name>
</gene>
<dbReference type="PANTHER" id="PTHR28055:SF1">
    <property type="entry name" value="ALTERED INHERITANCE OF MITOCHONDRIA PROTEIN 41, MITOCHONDRIAL"/>
    <property type="match status" value="1"/>
</dbReference>
<dbReference type="InterPro" id="IPR023168">
    <property type="entry name" value="GatB_Yqey_C_2"/>
</dbReference>
<evidence type="ECO:0008006" key="3">
    <source>
        <dbReference type="Google" id="ProtNLM"/>
    </source>
</evidence>
<dbReference type="Pfam" id="PF09424">
    <property type="entry name" value="YqeY"/>
    <property type="match status" value="1"/>
</dbReference>
<reference evidence="1 2" key="1">
    <citation type="journal article" date="2016" name="Nat. Commun.">
        <title>Thousands of microbial genomes shed light on interconnected biogeochemical processes in an aquifer system.</title>
        <authorList>
            <person name="Anantharaman K."/>
            <person name="Brown C.T."/>
            <person name="Hug L.A."/>
            <person name="Sharon I."/>
            <person name="Castelle C.J."/>
            <person name="Probst A.J."/>
            <person name="Thomas B.C."/>
            <person name="Singh A."/>
            <person name="Wilkins M.J."/>
            <person name="Karaoz U."/>
            <person name="Brodie E.L."/>
            <person name="Williams K.H."/>
            <person name="Hubbard S.S."/>
            <person name="Banfield J.F."/>
        </authorList>
    </citation>
    <scope>NUCLEOTIDE SEQUENCE [LARGE SCALE GENOMIC DNA]</scope>
</reference>
<evidence type="ECO:0000313" key="2">
    <source>
        <dbReference type="Proteomes" id="UP000178336"/>
    </source>
</evidence>
<accession>A0A1F5GT90</accession>
<name>A0A1F5GT90_9BACT</name>
<sequence>MMLLDKITQDLNTYLKNNNPIAVSALRLLLSSIHNAEIAKGQKLTDEDILAEVAKDVKRHKESITAFEKGQRMQLAQKEKAELLVLQNYLPKPMEEAEIEQIIDEVITRTKPESLADMGKVMSEVMAKVAGKADGSKVAEMVKSKIVKN</sequence>
<proteinExistence type="predicted"/>
<dbReference type="PANTHER" id="PTHR28055">
    <property type="entry name" value="ALTERED INHERITANCE OF MITOCHONDRIA PROTEIN 41, MITOCHONDRIAL"/>
    <property type="match status" value="1"/>
</dbReference>
<dbReference type="InterPro" id="IPR019004">
    <property type="entry name" value="YqeY/Aim41"/>
</dbReference>